<dbReference type="AlphaFoldDB" id="A0A9N7RRW8"/>
<protein>
    <submittedName>
        <fullName evidence="2">Uncharacterized protein</fullName>
    </submittedName>
</protein>
<evidence type="ECO:0000256" key="1">
    <source>
        <dbReference type="SAM" id="MobiDB-lite"/>
    </source>
</evidence>
<proteinExistence type="predicted"/>
<accession>A0A9N7RRW8</accession>
<dbReference type="Proteomes" id="UP001153555">
    <property type="component" value="Unassembled WGS sequence"/>
</dbReference>
<sequence>RPDGARRRSTPSNTREGEDTVTRSGALHPRSLRQTRPKSEDPHHQHPRQPSKIMLRPRNPDLRPNSLALTPVQIRNGRDSALDTKPYASAPSERETSCDPSR</sequence>
<dbReference type="EMBL" id="CACSLK010034598">
    <property type="protein sequence ID" value="CAA0842092.1"/>
    <property type="molecule type" value="Genomic_DNA"/>
</dbReference>
<gene>
    <name evidence="2" type="ORF">SHERM_07956</name>
</gene>
<keyword evidence="3" id="KW-1185">Reference proteome</keyword>
<feature type="region of interest" description="Disordered" evidence="1">
    <location>
        <begin position="1"/>
        <end position="102"/>
    </location>
</feature>
<comment type="caution">
    <text evidence="2">The sequence shown here is derived from an EMBL/GenBank/DDBJ whole genome shotgun (WGS) entry which is preliminary data.</text>
</comment>
<feature type="non-terminal residue" evidence="2">
    <location>
        <position position="1"/>
    </location>
</feature>
<feature type="non-terminal residue" evidence="2">
    <location>
        <position position="102"/>
    </location>
</feature>
<organism evidence="2 3">
    <name type="scientific">Striga hermonthica</name>
    <name type="common">Purple witchweed</name>
    <name type="synonym">Buchnera hermonthica</name>
    <dbReference type="NCBI Taxonomy" id="68872"/>
    <lineage>
        <taxon>Eukaryota</taxon>
        <taxon>Viridiplantae</taxon>
        <taxon>Streptophyta</taxon>
        <taxon>Embryophyta</taxon>
        <taxon>Tracheophyta</taxon>
        <taxon>Spermatophyta</taxon>
        <taxon>Magnoliopsida</taxon>
        <taxon>eudicotyledons</taxon>
        <taxon>Gunneridae</taxon>
        <taxon>Pentapetalae</taxon>
        <taxon>asterids</taxon>
        <taxon>lamiids</taxon>
        <taxon>Lamiales</taxon>
        <taxon>Orobanchaceae</taxon>
        <taxon>Buchnereae</taxon>
        <taxon>Striga</taxon>
    </lineage>
</organism>
<reference evidence="2" key="1">
    <citation type="submission" date="2019-12" db="EMBL/GenBank/DDBJ databases">
        <authorList>
            <person name="Scholes J."/>
        </authorList>
    </citation>
    <scope>NUCLEOTIDE SEQUENCE</scope>
</reference>
<evidence type="ECO:0000313" key="2">
    <source>
        <dbReference type="EMBL" id="CAA0842092.1"/>
    </source>
</evidence>
<evidence type="ECO:0000313" key="3">
    <source>
        <dbReference type="Proteomes" id="UP001153555"/>
    </source>
</evidence>
<name>A0A9N7RRW8_STRHE</name>
<feature type="compositionally biased region" description="Basic and acidic residues" evidence="1">
    <location>
        <begin position="92"/>
        <end position="102"/>
    </location>
</feature>